<dbReference type="AlphaFoldDB" id="A0A951QDK9"/>
<protein>
    <submittedName>
        <fullName evidence="1">Uncharacterized protein</fullName>
    </submittedName>
</protein>
<reference evidence="1" key="2">
    <citation type="journal article" date="2022" name="Microbiol. Resour. Announc.">
        <title>Metagenome Sequencing to Explore Phylogenomics of Terrestrial Cyanobacteria.</title>
        <authorList>
            <person name="Ward R.D."/>
            <person name="Stajich J.E."/>
            <person name="Johansen J.R."/>
            <person name="Huntemann M."/>
            <person name="Clum A."/>
            <person name="Foster B."/>
            <person name="Foster B."/>
            <person name="Roux S."/>
            <person name="Palaniappan K."/>
            <person name="Varghese N."/>
            <person name="Mukherjee S."/>
            <person name="Reddy T.B.K."/>
            <person name="Daum C."/>
            <person name="Copeland A."/>
            <person name="Chen I.A."/>
            <person name="Ivanova N.N."/>
            <person name="Kyrpides N.C."/>
            <person name="Shapiro N."/>
            <person name="Eloe-Fadrosh E.A."/>
            <person name="Pietrasiak N."/>
        </authorList>
    </citation>
    <scope>NUCLEOTIDE SEQUENCE</scope>
    <source>
        <strain evidence="1">UHER 2000/2452</strain>
    </source>
</reference>
<name>A0A951QDK9_9CYAN</name>
<accession>A0A951QDK9</accession>
<reference evidence="1" key="1">
    <citation type="submission" date="2021-05" db="EMBL/GenBank/DDBJ databases">
        <authorList>
            <person name="Pietrasiak N."/>
            <person name="Ward R."/>
            <person name="Stajich J.E."/>
            <person name="Kurbessoian T."/>
        </authorList>
    </citation>
    <scope>NUCLEOTIDE SEQUENCE</scope>
    <source>
        <strain evidence="1">UHER 2000/2452</strain>
    </source>
</reference>
<organism evidence="1 2">
    <name type="scientific">Drouetiella hepatica Uher 2000/2452</name>
    <dbReference type="NCBI Taxonomy" id="904376"/>
    <lineage>
        <taxon>Bacteria</taxon>
        <taxon>Bacillati</taxon>
        <taxon>Cyanobacteriota</taxon>
        <taxon>Cyanophyceae</taxon>
        <taxon>Oculatellales</taxon>
        <taxon>Oculatellaceae</taxon>
        <taxon>Drouetiella</taxon>
    </lineage>
</organism>
<proteinExistence type="predicted"/>
<dbReference type="Proteomes" id="UP000757435">
    <property type="component" value="Unassembled WGS sequence"/>
</dbReference>
<sequence length="96" mass="10718">MDTPTPLASSHSPICCPQLPLAVYQEVAAHLRQVLEVTVEILPQQSRQFDYAQSQVGGLQILYASPVDSASLRRVEQILAYYGDRYGAWQPLEEQS</sequence>
<evidence type="ECO:0000313" key="1">
    <source>
        <dbReference type="EMBL" id="MBW4660778.1"/>
    </source>
</evidence>
<comment type="caution">
    <text evidence="1">The sequence shown here is derived from an EMBL/GenBank/DDBJ whole genome shotgun (WGS) entry which is preliminary data.</text>
</comment>
<dbReference type="EMBL" id="JAHHHD010000025">
    <property type="protein sequence ID" value="MBW4660778.1"/>
    <property type="molecule type" value="Genomic_DNA"/>
</dbReference>
<gene>
    <name evidence="1" type="ORF">KME15_19055</name>
</gene>
<evidence type="ECO:0000313" key="2">
    <source>
        <dbReference type="Proteomes" id="UP000757435"/>
    </source>
</evidence>